<evidence type="ECO:0000313" key="3">
    <source>
        <dbReference type="Proteomes" id="UP000261174"/>
    </source>
</evidence>
<dbReference type="Pfam" id="PF19744">
    <property type="entry name" value="DUF6232"/>
    <property type="match status" value="1"/>
</dbReference>
<dbReference type="AlphaFoldDB" id="A0A3E1P384"/>
<dbReference type="RefSeq" id="WP_116854255.1">
    <property type="nucleotide sequence ID" value="NZ_QTJV01000004.1"/>
</dbReference>
<evidence type="ECO:0000256" key="1">
    <source>
        <dbReference type="SAM" id="Phobius"/>
    </source>
</evidence>
<organism evidence="2 3">
    <name type="scientific">Chitinophaga silvisoli</name>
    <dbReference type="NCBI Taxonomy" id="2291814"/>
    <lineage>
        <taxon>Bacteria</taxon>
        <taxon>Pseudomonadati</taxon>
        <taxon>Bacteroidota</taxon>
        <taxon>Chitinophagia</taxon>
        <taxon>Chitinophagales</taxon>
        <taxon>Chitinophagaceae</taxon>
        <taxon>Chitinophaga</taxon>
    </lineage>
</organism>
<gene>
    <name evidence="2" type="ORF">DXN04_15525</name>
</gene>
<keyword evidence="1" id="KW-0472">Membrane</keyword>
<keyword evidence="3" id="KW-1185">Reference proteome</keyword>
<keyword evidence="1" id="KW-1133">Transmembrane helix</keyword>
<evidence type="ECO:0000313" key="2">
    <source>
        <dbReference type="EMBL" id="RFM34673.1"/>
    </source>
</evidence>
<sequence length="174" mass="19563">MRSNSNNPNSPYLGSLIFTNQTLTFYGTTIQLRNVSRFSTHEVIRRKRVTIPAMIIAGIIFLVTFTYKITLLYLVAGAIVGYGIYEYFIPKLYALFIEMNSGSQHVLSSKDKAGIFEVHRRISQAMTSDTPVNTTVTFQSDKIVFGDHINGDKYEANNSTIEKMGSFNNNPEVS</sequence>
<keyword evidence="1" id="KW-0812">Transmembrane</keyword>
<dbReference type="OrthoDB" id="670208at2"/>
<protein>
    <submittedName>
        <fullName evidence="2">Uncharacterized protein</fullName>
    </submittedName>
</protein>
<name>A0A3E1P384_9BACT</name>
<dbReference type="InterPro" id="IPR045629">
    <property type="entry name" value="DUF6232"/>
</dbReference>
<feature type="transmembrane region" description="Helical" evidence="1">
    <location>
        <begin position="71"/>
        <end position="89"/>
    </location>
</feature>
<dbReference type="EMBL" id="QTJV01000004">
    <property type="protein sequence ID" value="RFM34673.1"/>
    <property type="molecule type" value="Genomic_DNA"/>
</dbReference>
<comment type="caution">
    <text evidence="2">The sequence shown here is derived from an EMBL/GenBank/DDBJ whole genome shotgun (WGS) entry which is preliminary data.</text>
</comment>
<reference evidence="2 3" key="1">
    <citation type="submission" date="2018-08" db="EMBL/GenBank/DDBJ databases">
        <title>Chitinophaga sp. K20C18050901, a novel bacterium isolated from forest soil.</title>
        <authorList>
            <person name="Wang C."/>
        </authorList>
    </citation>
    <scope>NUCLEOTIDE SEQUENCE [LARGE SCALE GENOMIC DNA]</scope>
    <source>
        <strain evidence="2 3">K20C18050901</strain>
    </source>
</reference>
<accession>A0A3E1P384</accession>
<feature type="transmembrane region" description="Helical" evidence="1">
    <location>
        <begin position="49"/>
        <end position="65"/>
    </location>
</feature>
<proteinExistence type="predicted"/>
<dbReference type="Proteomes" id="UP000261174">
    <property type="component" value="Unassembled WGS sequence"/>
</dbReference>